<dbReference type="Pfam" id="PF06082">
    <property type="entry name" value="YjbH"/>
    <property type="match status" value="1"/>
</dbReference>
<evidence type="ECO:0000313" key="1">
    <source>
        <dbReference type="EMBL" id="PYC47080.1"/>
    </source>
</evidence>
<accession>A0A2V4NBN3</accession>
<organism evidence="1 2">
    <name type="scientific">Litorivita pollutaquae</name>
    <dbReference type="NCBI Taxonomy" id="2200892"/>
    <lineage>
        <taxon>Bacteria</taxon>
        <taxon>Pseudomonadati</taxon>
        <taxon>Pseudomonadota</taxon>
        <taxon>Alphaproteobacteria</taxon>
        <taxon>Rhodobacterales</taxon>
        <taxon>Paracoccaceae</taxon>
        <taxon>Litorivita</taxon>
    </lineage>
</organism>
<reference evidence="1 2" key="1">
    <citation type="submission" date="2018-05" db="EMBL/GenBank/DDBJ databases">
        <title>Oceanovita maritima gen. nov., sp. nov., a marine bacterium in the family Rhodobacteraceae isolated from surface seawater of Lundu port Xiamen, China.</title>
        <authorList>
            <person name="Hetharua B.H."/>
            <person name="Min D."/>
            <person name="Liao H."/>
            <person name="Tian Y."/>
        </authorList>
    </citation>
    <scope>NUCLEOTIDE SEQUENCE [LARGE SCALE GENOMIC DNA]</scope>
    <source>
        <strain evidence="1 2">FSX-11</strain>
    </source>
</reference>
<name>A0A2V4NBN3_9RHOB</name>
<evidence type="ECO:0000313" key="2">
    <source>
        <dbReference type="Proteomes" id="UP000248012"/>
    </source>
</evidence>
<dbReference type="EMBL" id="QFVT01000008">
    <property type="protein sequence ID" value="PYC47080.1"/>
    <property type="molecule type" value="Genomic_DNA"/>
</dbReference>
<comment type="caution">
    <text evidence="1">The sequence shown here is derived from an EMBL/GenBank/DDBJ whole genome shotgun (WGS) entry which is preliminary data.</text>
</comment>
<keyword evidence="2" id="KW-1185">Reference proteome</keyword>
<gene>
    <name evidence="1" type="ORF">DI396_12090</name>
</gene>
<proteinExistence type="predicted"/>
<dbReference type="Proteomes" id="UP000248012">
    <property type="component" value="Unassembled WGS sequence"/>
</dbReference>
<protein>
    <submittedName>
        <fullName evidence="1">YjbH domain-containing protein</fullName>
    </submittedName>
</protein>
<dbReference type="InterPro" id="IPR010344">
    <property type="entry name" value="YbjH"/>
</dbReference>
<dbReference type="AlphaFoldDB" id="A0A2V4NBN3"/>
<sequence length="666" mass="71925">MYGLPSGLIDMPTAEMAPDAQFTSTISHFADSTRVTLSFQIAPRLTGSFRYSAVEGLQIPGYTLSSYYDRSFDLRYQFLDEGTYRPAMAVGLRDFIGTGLYGSEYLVATKSLGDKWRVTGGVGWGRLGSANSFASSGTRPTGYLGTGGLPSLDKFFRGDMAAFGGVTYQHSDKLRLKMEYSSDAYTQEVGDGLFTRDGALNFGAEYQFAQGAQLGLYAMHGGNLAAMVSFSTNPKTAPVPGSADVAPLAVLPRGKSARDLGWSTQPQAVGQTVANLKTLVEFEGLTLESYKLTGTSVRLVVRNPRFEAGAQLLGRVARGATRALPASVETITVVQTSHGVPLSSASFKRSDLERYEYAPAEVMYDRMVLTDGADALEGTVAMTDAYPRFEWALTPYVSMSMFDPQSPVRADGGLKLSGDWHIAPGWVASGDITAKLAGNRDELRPATSTGLPLVRSDFAEYSRGQDVAMPNLSLAYYGRLGEDLYSRVTTGYLERGFAGVSGEVLWKPVGSRLALGGEVNYVAKRAYDDAFGLQDYEVATGHGSVYYDMGEGYHVQVDAGRYLAGDWGATVAIDREFANGWSIGAYATKTNISAAQFGEGSFDKGIRFTMPLAWALGTSTRAKTSASVASLTRDGGARLRVQGRLYEQVRDAHEPELAKSWGKFWR</sequence>
<dbReference type="OrthoDB" id="19542at2"/>